<protein>
    <submittedName>
        <fullName evidence="1">Uncharacterized protein</fullName>
    </submittedName>
</protein>
<accession>A0A7G6T0V0</accession>
<reference evidence="2" key="1">
    <citation type="journal article" date="2020" name="Mol. Plant Microbe">
        <title>Rhizobial microsymbionts of the narrowly endemic Oxytropis species growing in Kamchatka are characterized by significant genetic diversity and possess a set of genes that are associated with T3SS and T6SS secretion systems and can affect the development of symbiosis.</title>
        <authorList>
            <person name="Safronova V."/>
            <person name="Guro P."/>
            <person name="Sazanova A."/>
            <person name="Kuznetsova I."/>
            <person name="Belimov A."/>
            <person name="Yakubov V."/>
            <person name="Chirak E."/>
            <person name="Afonin A."/>
            <person name="Gogolev Y."/>
            <person name="Andronov E."/>
            <person name="Tikhonovich I."/>
        </authorList>
    </citation>
    <scope>NUCLEOTIDE SEQUENCE [LARGE SCALE GENOMIC DNA]</scope>
    <source>
        <strain evidence="2">583</strain>
    </source>
</reference>
<dbReference type="RefSeq" id="WP_183459255.1">
    <property type="nucleotide sequence ID" value="NZ_CP050296.1"/>
</dbReference>
<evidence type="ECO:0000313" key="2">
    <source>
        <dbReference type="Proteomes" id="UP000515465"/>
    </source>
</evidence>
<proteinExistence type="predicted"/>
<dbReference type="EMBL" id="CP050296">
    <property type="protein sequence ID" value="QND60382.1"/>
    <property type="molecule type" value="Genomic_DNA"/>
</dbReference>
<name>A0A7G6T0V0_9HYPH</name>
<gene>
    <name evidence="1" type="ORF">HB778_30420</name>
</gene>
<dbReference type="AlphaFoldDB" id="A0A7G6T0V0"/>
<sequence length="85" mass="8715">MTEVKSIIVEAVGVSANASPNNPLGKRAAVVIEAAMSTAVLECMAAGIADPAEIRAQMLAARDKAKADFYGALLNPNGDDNGNDK</sequence>
<organism evidence="1 2">
    <name type="scientific">Mesorhizobium huakuii</name>
    <dbReference type="NCBI Taxonomy" id="28104"/>
    <lineage>
        <taxon>Bacteria</taxon>
        <taxon>Pseudomonadati</taxon>
        <taxon>Pseudomonadota</taxon>
        <taxon>Alphaproteobacteria</taxon>
        <taxon>Hyphomicrobiales</taxon>
        <taxon>Phyllobacteriaceae</taxon>
        <taxon>Mesorhizobium</taxon>
    </lineage>
</organism>
<dbReference type="Proteomes" id="UP000515465">
    <property type="component" value="Chromosome"/>
</dbReference>
<evidence type="ECO:0000313" key="1">
    <source>
        <dbReference type="EMBL" id="QND60382.1"/>
    </source>
</evidence>